<dbReference type="InterPro" id="IPR004046">
    <property type="entry name" value="GST_C"/>
</dbReference>
<dbReference type="STRING" id="218851.A0A2G5DLS3"/>
<dbReference type="InterPro" id="IPR004045">
    <property type="entry name" value="Glutathione_S-Trfase_N"/>
</dbReference>
<feature type="domain" description="GST N-terminal" evidence="5">
    <location>
        <begin position="1"/>
        <end position="82"/>
    </location>
</feature>
<evidence type="ECO:0000259" key="6">
    <source>
        <dbReference type="PROSITE" id="PS50405"/>
    </source>
</evidence>
<dbReference type="Pfam" id="PF00043">
    <property type="entry name" value="GST_C"/>
    <property type="match status" value="1"/>
</dbReference>
<accession>A0A2G5DLS3</accession>
<gene>
    <name evidence="7" type="ORF">AQUCO_01700218v1</name>
</gene>
<dbReference type="FunCoup" id="A0A2G5DLS3">
    <property type="interactions" value="723"/>
</dbReference>
<evidence type="ECO:0000313" key="8">
    <source>
        <dbReference type="Proteomes" id="UP000230069"/>
    </source>
</evidence>
<dbReference type="CDD" id="cd03053">
    <property type="entry name" value="GST_N_Phi"/>
    <property type="match status" value="1"/>
</dbReference>
<name>A0A2G5DLS3_AQUCA</name>
<keyword evidence="8" id="KW-1185">Reference proteome</keyword>
<comment type="catalytic activity">
    <reaction evidence="4">
        <text>RX + glutathione = an S-substituted glutathione + a halide anion + H(+)</text>
        <dbReference type="Rhea" id="RHEA:16437"/>
        <dbReference type="ChEBI" id="CHEBI:15378"/>
        <dbReference type="ChEBI" id="CHEBI:16042"/>
        <dbReference type="ChEBI" id="CHEBI:17792"/>
        <dbReference type="ChEBI" id="CHEBI:57925"/>
        <dbReference type="ChEBI" id="CHEBI:90779"/>
        <dbReference type="EC" id="2.5.1.18"/>
    </reaction>
</comment>
<dbReference type="SUPFAM" id="SSF47616">
    <property type="entry name" value="GST C-terminal domain-like"/>
    <property type="match status" value="1"/>
</dbReference>
<proteinExistence type="inferred from homology"/>
<protein>
    <recommendedName>
        <fullName evidence="2">glutathione transferase</fullName>
        <ecNumber evidence="2">2.5.1.18</ecNumber>
    </recommendedName>
</protein>
<dbReference type="FunFam" id="1.20.1050.10:FF:000004">
    <property type="entry name" value="Glutathione S-transferase F2"/>
    <property type="match status" value="1"/>
</dbReference>
<dbReference type="Gene3D" id="1.20.1050.10">
    <property type="match status" value="1"/>
</dbReference>
<dbReference type="SFLD" id="SFLDS00019">
    <property type="entry name" value="Glutathione_Transferase_(cytos"/>
    <property type="match status" value="1"/>
</dbReference>
<dbReference type="Pfam" id="PF02798">
    <property type="entry name" value="GST_N"/>
    <property type="match status" value="1"/>
</dbReference>
<dbReference type="FunFam" id="3.40.30.10:FF:000016">
    <property type="entry name" value="Glutathione S-transferase F2"/>
    <property type="match status" value="1"/>
</dbReference>
<dbReference type="SUPFAM" id="SSF52833">
    <property type="entry name" value="Thioredoxin-like"/>
    <property type="match status" value="1"/>
</dbReference>
<evidence type="ECO:0000313" key="7">
    <source>
        <dbReference type="EMBL" id="PIA44465.1"/>
    </source>
</evidence>
<evidence type="ECO:0000256" key="4">
    <source>
        <dbReference type="ARBA" id="ARBA00047960"/>
    </source>
</evidence>
<dbReference type="PROSITE" id="PS50404">
    <property type="entry name" value="GST_NTER"/>
    <property type="match status" value="1"/>
</dbReference>
<dbReference type="GO" id="GO:0005737">
    <property type="term" value="C:cytoplasm"/>
    <property type="evidence" value="ECO:0007669"/>
    <property type="project" value="TreeGrafter"/>
</dbReference>
<dbReference type="PANTHER" id="PTHR43900:SF72">
    <property type="entry name" value="GLUTATHIONE S-TRANSFERASE F13"/>
    <property type="match status" value="1"/>
</dbReference>
<dbReference type="InterPro" id="IPR036282">
    <property type="entry name" value="Glutathione-S-Trfase_C_sf"/>
</dbReference>
<dbReference type="GO" id="GO:0009636">
    <property type="term" value="P:response to toxic substance"/>
    <property type="evidence" value="ECO:0007669"/>
    <property type="project" value="UniProtKB-ARBA"/>
</dbReference>
<dbReference type="InParanoid" id="A0A2G5DLS3"/>
<dbReference type="GO" id="GO:0006749">
    <property type="term" value="P:glutathione metabolic process"/>
    <property type="evidence" value="ECO:0007669"/>
    <property type="project" value="TreeGrafter"/>
</dbReference>
<dbReference type="PANTHER" id="PTHR43900">
    <property type="entry name" value="GLUTATHIONE S-TRANSFERASE RHO"/>
    <property type="match status" value="1"/>
</dbReference>
<dbReference type="InterPro" id="IPR010987">
    <property type="entry name" value="Glutathione-S-Trfase_C-like"/>
</dbReference>
<evidence type="ECO:0000256" key="1">
    <source>
        <dbReference type="ARBA" id="ARBA00010128"/>
    </source>
</evidence>
<dbReference type="GO" id="GO:0043295">
    <property type="term" value="F:glutathione binding"/>
    <property type="evidence" value="ECO:0007669"/>
    <property type="project" value="TreeGrafter"/>
</dbReference>
<dbReference type="OrthoDB" id="422574at2759"/>
<dbReference type="InterPro" id="IPR036249">
    <property type="entry name" value="Thioredoxin-like_sf"/>
</dbReference>
<organism evidence="7 8">
    <name type="scientific">Aquilegia coerulea</name>
    <name type="common">Rocky mountain columbine</name>
    <dbReference type="NCBI Taxonomy" id="218851"/>
    <lineage>
        <taxon>Eukaryota</taxon>
        <taxon>Viridiplantae</taxon>
        <taxon>Streptophyta</taxon>
        <taxon>Embryophyta</taxon>
        <taxon>Tracheophyta</taxon>
        <taxon>Spermatophyta</taxon>
        <taxon>Magnoliopsida</taxon>
        <taxon>Ranunculales</taxon>
        <taxon>Ranunculaceae</taxon>
        <taxon>Thalictroideae</taxon>
        <taxon>Aquilegia</taxon>
    </lineage>
</organism>
<evidence type="ECO:0000259" key="5">
    <source>
        <dbReference type="PROSITE" id="PS50404"/>
    </source>
</evidence>
<evidence type="ECO:0000256" key="3">
    <source>
        <dbReference type="ARBA" id="ARBA00022679"/>
    </source>
</evidence>
<dbReference type="GO" id="GO:0004364">
    <property type="term" value="F:glutathione transferase activity"/>
    <property type="evidence" value="ECO:0007669"/>
    <property type="project" value="UniProtKB-EC"/>
</dbReference>
<dbReference type="EC" id="2.5.1.18" evidence="2"/>
<dbReference type="SFLD" id="SFLDG00358">
    <property type="entry name" value="Main_(cytGST)"/>
    <property type="match status" value="1"/>
</dbReference>
<comment type="similarity">
    <text evidence="1">Belongs to the GST superfamily. Phi family.</text>
</comment>
<dbReference type="InterPro" id="IPR034347">
    <property type="entry name" value="GST_Phi_C"/>
</dbReference>
<dbReference type="Gene3D" id="3.40.30.10">
    <property type="entry name" value="Glutaredoxin"/>
    <property type="match status" value="1"/>
</dbReference>
<sequence length="216" mass="23918">MGLKVYGAAMSTCTARVLTALIEKEAEYELVPVNLAVGEHKQPAYLAKHPFGQIPVLEDDDLTLFESRAIAAYVSYKYKTQGTDLLRIGNLKEAGLVGVWIEVESQQFNPAISALVYQLVIAPAFGRPVDQAIIDTNTEKLGKVLDVYEARLSSNKYLAGDFFSLADLNHLPYTYYLMKTGSASLINERPHVKAWWEDISSRPAFVKVSENMNLGG</sequence>
<dbReference type="PROSITE" id="PS50405">
    <property type="entry name" value="GST_CTER"/>
    <property type="match status" value="1"/>
</dbReference>
<dbReference type="EMBL" id="KZ305034">
    <property type="protein sequence ID" value="PIA44465.1"/>
    <property type="molecule type" value="Genomic_DNA"/>
</dbReference>
<feature type="domain" description="GST C-terminal" evidence="6">
    <location>
        <begin position="90"/>
        <end position="216"/>
    </location>
</feature>
<dbReference type="AlphaFoldDB" id="A0A2G5DLS3"/>
<reference evidence="7 8" key="1">
    <citation type="submission" date="2017-09" db="EMBL/GenBank/DDBJ databases">
        <title>WGS assembly of Aquilegia coerulea Goldsmith.</title>
        <authorList>
            <person name="Hodges S."/>
            <person name="Kramer E."/>
            <person name="Nordborg M."/>
            <person name="Tomkins J."/>
            <person name="Borevitz J."/>
            <person name="Derieg N."/>
            <person name="Yan J."/>
            <person name="Mihaltcheva S."/>
            <person name="Hayes R.D."/>
            <person name="Rokhsar D."/>
        </authorList>
    </citation>
    <scope>NUCLEOTIDE SEQUENCE [LARGE SCALE GENOMIC DNA]</scope>
    <source>
        <strain evidence="8">cv. Goldsmith</strain>
    </source>
</reference>
<dbReference type="InterPro" id="IPR040079">
    <property type="entry name" value="Glutathione_S-Trfase"/>
</dbReference>
<dbReference type="Proteomes" id="UP000230069">
    <property type="component" value="Unassembled WGS sequence"/>
</dbReference>
<keyword evidence="3" id="KW-0808">Transferase</keyword>
<dbReference type="CDD" id="cd03187">
    <property type="entry name" value="GST_C_Phi"/>
    <property type="match status" value="1"/>
</dbReference>
<dbReference type="SFLD" id="SFLDG01154">
    <property type="entry name" value="Main.5:_Phi-like"/>
    <property type="match status" value="1"/>
</dbReference>
<evidence type="ECO:0000256" key="2">
    <source>
        <dbReference type="ARBA" id="ARBA00012452"/>
    </source>
</evidence>